<evidence type="ECO:0000259" key="2">
    <source>
        <dbReference type="Pfam" id="PF01337"/>
    </source>
</evidence>
<comment type="similarity">
    <text evidence="1">Belongs to the barstar family.</text>
</comment>
<evidence type="ECO:0000256" key="1">
    <source>
        <dbReference type="ARBA" id="ARBA00006845"/>
    </source>
</evidence>
<sequence length="160" mass="18304">MEEDVPAVHVAPWMHIITKGGCLKIDEILPSSGNVHVARLSGHDMLDEVSVFQTFWESLKFPEYFGWNWNAFYDCLRDLQWLSSDYHVLVIECAESVLSEDSVAREEFFGCLWRAGQQWSYTKRPEGLTLSKFSVVLSCGKDSMPGFANLLEEIQGRHRA</sequence>
<protein>
    <submittedName>
        <fullName evidence="3">Barstar family protein</fullName>
    </submittedName>
</protein>
<dbReference type="Gene3D" id="3.30.370.10">
    <property type="entry name" value="Barstar-like"/>
    <property type="match status" value="1"/>
</dbReference>
<organism evidence="3">
    <name type="scientific">Streptomyces sp. NBC_00008</name>
    <dbReference type="NCBI Taxonomy" id="2903610"/>
    <lineage>
        <taxon>Bacteria</taxon>
        <taxon>Bacillati</taxon>
        <taxon>Actinomycetota</taxon>
        <taxon>Actinomycetes</taxon>
        <taxon>Kitasatosporales</taxon>
        <taxon>Streptomycetaceae</taxon>
        <taxon>Streptomyces</taxon>
    </lineage>
</organism>
<dbReference type="SUPFAM" id="SSF52038">
    <property type="entry name" value="Barstar-related"/>
    <property type="match status" value="1"/>
</dbReference>
<dbReference type="InterPro" id="IPR000468">
    <property type="entry name" value="Barstar"/>
</dbReference>
<evidence type="ECO:0000313" key="3">
    <source>
        <dbReference type="EMBL" id="WTW67950.1"/>
    </source>
</evidence>
<dbReference type="EMBL" id="CP108313">
    <property type="protein sequence ID" value="WTW67950.1"/>
    <property type="molecule type" value="Genomic_DNA"/>
</dbReference>
<dbReference type="InterPro" id="IPR035905">
    <property type="entry name" value="Barstar-like_sf"/>
</dbReference>
<name>A0AAU2VK54_9ACTN</name>
<dbReference type="AlphaFoldDB" id="A0AAU2VK54"/>
<gene>
    <name evidence="3" type="ORF">OG398_06555</name>
</gene>
<proteinExistence type="inferred from homology"/>
<feature type="domain" description="Barstar (barnase inhibitor)" evidence="2">
    <location>
        <begin position="36"/>
        <end position="125"/>
    </location>
</feature>
<reference evidence="3" key="1">
    <citation type="submission" date="2022-10" db="EMBL/GenBank/DDBJ databases">
        <title>The complete genomes of actinobacterial strains from the NBC collection.</title>
        <authorList>
            <person name="Joergensen T.S."/>
            <person name="Alvarez Arevalo M."/>
            <person name="Sterndorff E.B."/>
            <person name="Faurdal D."/>
            <person name="Vuksanovic O."/>
            <person name="Mourched A.-S."/>
            <person name="Charusanti P."/>
            <person name="Shaw S."/>
            <person name="Blin K."/>
            <person name="Weber T."/>
        </authorList>
    </citation>
    <scope>NUCLEOTIDE SEQUENCE</scope>
    <source>
        <strain evidence="3">NBC_00008</strain>
    </source>
</reference>
<accession>A0AAU2VK54</accession>
<dbReference type="Pfam" id="PF01337">
    <property type="entry name" value="Barstar"/>
    <property type="match status" value="1"/>
</dbReference>